<dbReference type="OrthoDB" id="308271at2759"/>
<dbReference type="PANTHER" id="PTHR23107:SF33">
    <property type="entry name" value="TRANSMEMBRANE PROTEIN"/>
    <property type="match status" value="1"/>
</dbReference>
<reference evidence="2" key="1">
    <citation type="submission" date="2021-01" db="EMBL/GenBank/DDBJ databases">
        <authorList>
            <consortium name="Genoscope - CEA"/>
            <person name="William W."/>
        </authorList>
    </citation>
    <scope>NUCLEOTIDE SEQUENCE</scope>
</reference>
<dbReference type="Proteomes" id="UP000692954">
    <property type="component" value="Unassembled WGS sequence"/>
</dbReference>
<evidence type="ECO:0000313" key="2">
    <source>
        <dbReference type="EMBL" id="CAD8052268.1"/>
    </source>
</evidence>
<keyword evidence="3" id="KW-1185">Reference proteome</keyword>
<evidence type="ECO:0000313" key="3">
    <source>
        <dbReference type="Proteomes" id="UP000692954"/>
    </source>
</evidence>
<organism evidence="2 3">
    <name type="scientific">Paramecium sonneborni</name>
    <dbReference type="NCBI Taxonomy" id="65129"/>
    <lineage>
        <taxon>Eukaryota</taxon>
        <taxon>Sar</taxon>
        <taxon>Alveolata</taxon>
        <taxon>Ciliophora</taxon>
        <taxon>Intramacronucleata</taxon>
        <taxon>Oligohymenophorea</taxon>
        <taxon>Peniculida</taxon>
        <taxon>Parameciidae</taxon>
        <taxon>Paramecium</taxon>
    </lineage>
</organism>
<protein>
    <submittedName>
        <fullName evidence="2">Uncharacterized protein</fullName>
    </submittedName>
</protein>
<name>A0A8S1KB47_9CILI</name>
<feature type="region of interest" description="Disordered" evidence="1">
    <location>
        <begin position="2000"/>
        <end position="2024"/>
    </location>
</feature>
<accession>A0A8S1KB47</accession>
<proteinExistence type="predicted"/>
<dbReference type="EMBL" id="CAJJDN010000006">
    <property type="protein sequence ID" value="CAD8052268.1"/>
    <property type="molecule type" value="Genomic_DNA"/>
</dbReference>
<sequence length="2024" mass="241649">MILNSQNILDLIKTDIIILDDPKLLFKMKPKIPLLVQKFKTFNFNYNKLKTLVKNISRKQNQNVNKLLIDTNRLQTQDEMKNFDIDILISEKQIPELRNCSDNLFISNYIQKSESIQDQQQSDLKQIDTKFSNYFGIKKSARYIFDTSFMKYQNNILFGSSKDISNHNISYNSQVGLQKSKSQFMKPVTNQMPQKKQNDLSSDKFLGESLNEQDFIDILYSKDDRIYNEILLMMLLTNNVVSVFNEKLNKLEFIFENRYDESILQFCEILDYSLICSNEQEINRQEYITRKIIKKVISIANNSKVFEVLTFLELTENRKNILSVLVRDPESFLLEEGALLYTRIETNNQQENKQNENLQDMSWEGLKTFLYSKRQLKQSQTNDILKKLLAISETYGNRSQEIEKLFIELESKSDPIFAIGISTTKQKLLQNSSQELIDDQFKQERIYSTLQNYNIKLCIIIPDSLDDLKLIQWNHQELKGKCQQVIIQRIWLNLNMMTLTLNMQKMFIFNQKILQYQLFFQNQEKVESELFQMYQNAIDLLETDKIQEGIDILKKLMNHPSIINQEEKKILYGIYISLAEILAQSNNVTEKCEALNYYYESTLIVENCWQTYRKMSLLFRQLGMMPQALNLNLKALQYCTSCSLIQPLLYQACCISFLLNNWEYFNKHFKAMKDDTNLKQSIQELQNYRMHNQKTTFVNALLQEQNQIEPKLSLLPQNQIYQFLQEQKHEQEIFLDTYNVKKFFKDIKNLFQINLNLKKNPFKENFLVSSTRIIVSTISNKQKKQQVSKELPSQTFKQFEKQKSKQSYIQQQFNLDQIISNTNIKLIEIIKQNYGLDFFSLSIINNNSSKILNEQNENSECIVAKFLAEQLNNQSFLTVVELLKKLIQLTLKDFVDSQKEQIENYKQVSKGLINCVVWAQYCTNKLVDDPFLNLQLLEIAFDELKYRFNEKKPKSADEQNKIKNYLRFINNMKLELLQTDIRSILSDKDEIKVYLQKYSNIMANIHSDIHFFQAKLAKHFASQLKNSKLKDLIYEKIEANQIQSELKTLKQVLQILTLWEEREQQLEDNQKVRTQFKQVVEYIQQNMNNNILKRLSIIFLNQFYFANQLQDLKIIYKFVSPFILEIFKLQITDLQIGFILLKFILIYSYIEIDPSQILAKFTEIFLNSAKGITKYQILLEVLKINHLKLNEYFCFINIDILLKEFIEILTTSKQKYNQLVEYLRTNIESDLEINYYLLHLLELKIQHTAQFIVQPNQLKIEINKFESRLPQPDSFSDASEDELEEPCNYSNKYKNLCLVDNQIESSFKITKKLFQFSNKTVEFLINHSVQINIGDPKIINHIKRFAKECIKCEFGMSTNELSNQLYQVVIQKYYFQPELQNEITEVELEFFGLVLPHCIKSVSDFKQIKEKLFFNKIISSLNKQIEQEILEFVEDLEVYIFDTNQDSTKSFSINEHYKKIISLKIESTHKSNLFYLLQRNEQIHDELSELEFRNFFFALAYKNSISLWNEFYIALFEQASNYLTQKQKSEINWFNCQKRVQQIIKNFPELDFLEEHFIILDLLHLQQQQQIYQNTNSEIHFEQIQQEYKQLFNKRQMIPSKVFELKHNFRILQLQEKRIMRKLYCVTIEDIEQNLENIQTLKSLIKQMNYHKIEYFLKSREGQEEMEQDILISIYKFIKRFLRHQLYIQLNQLIKVIKKKLPNLLNQAQVQFQFQFEHDKKNFKVKHFQQDQLEQENNETYCIQDVNLILNNILDELNKNKNRFIKKQPQRYLIESFYYSTHLLFHSDASIDQVFNSIQTIYLPNTKDLVYYYKYIDRYAFEKDDLFSNYYFHEVNFIYQRSKFLKLILKILLKQKKYKEILSILDKLNKSYDLKLTQASFGLLTQIKNIDDKILIRDIIMKIESLSKFIDFFKEEQIQQQLAQMYLRLYEKEQQEQCLIDFEDETDQIKVEKGKKIIEDFKAARKKPTKLKENLQISQQQFQTQQSQIQNQQLSYQSEYQNDEIGQSKTQEGSHSPLIDLDVV</sequence>
<evidence type="ECO:0000256" key="1">
    <source>
        <dbReference type="SAM" id="MobiDB-lite"/>
    </source>
</evidence>
<dbReference type="PANTHER" id="PTHR23107">
    <property type="entry name" value="SYNOVIAL SARCOMA ASSOCIATED SS18 PROTEIN"/>
    <property type="match status" value="1"/>
</dbReference>
<comment type="caution">
    <text evidence="2">The sequence shown here is derived from an EMBL/GenBank/DDBJ whole genome shotgun (WGS) entry which is preliminary data.</text>
</comment>
<feature type="compositionally biased region" description="Polar residues" evidence="1">
    <location>
        <begin position="2004"/>
        <end position="2014"/>
    </location>
</feature>
<gene>
    <name evidence="2" type="ORF">PSON_ATCC_30995.1.T0060369</name>
</gene>